<organism evidence="8 9">
    <name type="scientific">Tribolium castaneum</name>
    <name type="common">Red flour beetle</name>
    <dbReference type="NCBI Taxonomy" id="7070"/>
    <lineage>
        <taxon>Eukaryota</taxon>
        <taxon>Metazoa</taxon>
        <taxon>Ecdysozoa</taxon>
        <taxon>Arthropoda</taxon>
        <taxon>Hexapoda</taxon>
        <taxon>Insecta</taxon>
        <taxon>Pterygota</taxon>
        <taxon>Neoptera</taxon>
        <taxon>Endopterygota</taxon>
        <taxon>Coleoptera</taxon>
        <taxon>Polyphaga</taxon>
        <taxon>Cucujiformia</taxon>
        <taxon>Tenebrionidae</taxon>
        <taxon>Tenebrionidae incertae sedis</taxon>
        <taxon>Tribolium</taxon>
    </lineage>
</organism>
<dbReference type="OrthoDB" id="10257855at2759"/>
<keyword evidence="2 5" id="KW-0158">Chromosome</keyword>
<dbReference type="GO" id="GO:0006355">
    <property type="term" value="P:regulation of DNA-templated transcription"/>
    <property type="evidence" value="ECO:0007669"/>
    <property type="project" value="UniProtKB-UniRule"/>
</dbReference>
<dbReference type="InterPro" id="IPR009057">
    <property type="entry name" value="Homeodomain-like_sf"/>
</dbReference>
<keyword evidence="3 5" id="KW-0779">Telomere</keyword>
<evidence type="ECO:0000256" key="3">
    <source>
        <dbReference type="ARBA" id="ARBA00022895"/>
    </source>
</evidence>
<keyword evidence="5" id="KW-0010">Activator</keyword>
<dbReference type="InterPro" id="IPR039595">
    <property type="entry name" value="TE2IP/Rap1"/>
</dbReference>
<dbReference type="Pfam" id="PF08914">
    <property type="entry name" value="Myb_Rap1"/>
    <property type="match status" value="2"/>
</dbReference>
<dbReference type="PANTHER" id="PTHR16466">
    <property type="entry name" value="TELOMERE REPEAT-BINDING FACTOR 2-INTERACTING PROTEIN 1"/>
    <property type="match status" value="1"/>
</dbReference>
<evidence type="ECO:0000313" key="8">
    <source>
        <dbReference type="EMBL" id="EEZ98702.1"/>
    </source>
</evidence>
<comment type="similarity">
    <text evidence="1 5">Belongs to the RAP1 family.</text>
</comment>
<sequence length="204" mass="24361">MSLYSQDEEKKIVDYIVANNDFYRIKGDKLWQEMAEAQVVNRSWHSLKQHFRKRIVHELHYPRYELDQKTVELFREHFYRIPTKGDTVRRETAGNLPFYSEAEEKKIVDYIVEHHYFGRIKGDKLWKEIAEAKVVDRSWQGLKQHFRKKIINELHKPRYGLDEKTIQLFRNACHGTTKTPVATTTGRSEEFDIAQYSPPDSDDD</sequence>
<protein>
    <recommendedName>
        <fullName evidence="5">Telomeric repeat-binding factor 2-interacting protein 1</fullName>
        <shortName evidence="5">TERF2-interacting telomeric protein 1</shortName>
    </recommendedName>
    <alternativeName>
        <fullName evidence="5">Repressor/activator protein 1 homolog</fullName>
    </alternativeName>
</protein>
<dbReference type="PANTHER" id="PTHR16466:SF6">
    <property type="entry name" value="TELOMERIC REPEAT-BINDING FACTOR 2-INTERACTING PROTEIN 1"/>
    <property type="match status" value="1"/>
</dbReference>
<dbReference type="EMBL" id="KQ971312">
    <property type="protein sequence ID" value="EEZ98702.1"/>
    <property type="molecule type" value="Genomic_DNA"/>
</dbReference>
<comment type="subunit">
    <text evidence="5">Homodimer.</text>
</comment>
<dbReference type="FunFam" id="1.10.10.60:FF:000999">
    <property type="match status" value="1"/>
</dbReference>
<evidence type="ECO:0000256" key="6">
    <source>
        <dbReference type="SAM" id="MobiDB-lite"/>
    </source>
</evidence>
<comment type="function">
    <text evidence="5">Acts both as a regulator of telomere function and as a transcription regulator. Involved in the regulation of telomere length and protection as a component of the shelterin complex (telosome). Does not bind DNA directly: recruited to telomeric double-stranded 5'-TTAGGG-3' repeats via its interaction with terf2. Independently of its function in telomeres, also acts as a transcription regulator: recruited to extratelomeric 5'-TTAGGG-3' sites via its association with terf2 or other factors, and regulates gene expression.</text>
</comment>
<evidence type="ECO:0000256" key="2">
    <source>
        <dbReference type="ARBA" id="ARBA00022454"/>
    </source>
</evidence>
<name>D6WAY9_TRICA</name>
<evidence type="ECO:0000256" key="5">
    <source>
        <dbReference type="RuleBase" id="RU367107"/>
    </source>
</evidence>
<evidence type="ECO:0000256" key="4">
    <source>
        <dbReference type="ARBA" id="ARBA00023242"/>
    </source>
</evidence>
<proteinExistence type="inferred from homology"/>
<reference evidence="8 9" key="2">
    <citation type="journal article" date="2010" name="Nucleic Acids Res.">
        <title>BeetleBase in 2010: revisions to provide comprehensive genomic information for Tribolium castaneum.</title>
        <authorList>
            <person name="Kim H.S."/>
            <person name="Murphy T."/>
            <person name="Xia J."/>
            <person name="Caragea D."/>
            <person name="Park Y."/>
            <person name="Beeman R.W."/>
            <person name="Lorenzen M.D."/>
            <person name="Butcher S."/>
            <person name="Manak J.R."/>
            <person name="Brown S.J."/>
        </authorList>
    </citation>
    <scope>GENOME REANNOTATION</scope>
    <source>
        <strain evidence="8 9">Georgia GA2</strain>
    </source>
</reference>
<keyword evidence="5" id="KW-0805">Transcription regulation</keyword>
<dbReference type="AlphaFoldDB" id="D6WAY9"/>
<dbReference type="SUPFAM" id="SSF46689">
    <property type="entry name" value="Homeodomain-like"/>
    <property type="match status" value="2"/>
</dbReference>
<keyword evidence="4 5" id="KW-0539">Nucleus</keyword>
<feature type="region of interest" description="Disordered" evidence="6">
    <location>
        <begin position="177"/>
        <end position="204"/>
    </location>
</feature>
<feature type="domain" description="TERF2-interacting telomeric protein 1 Myb" evidence="7">
    <location>
        <begin position="4"/>
        <end position="57"/>
    </location>
</feature>
<keyword evidence="9" id="KW-1185">Reference proteome</keyword>
<comment type="subcellular location">
    <subcellularLocation>
        <location evidence="5">Nucleus</location>
    </subcellularLocation>
    <subcellularLocation>
        <location evidence="5">Chromosome</location>
        <location evidence="5">Telomere</location>
    </subcellularLocation>
</comment>
<dbReference type="GO" id="GO:0005634">
    <property type="term" value="C:nucleus"/>
    <property type="evidence" value="ECO:0007669"/>
    <property type="project" value="UniProtKB-SubCell"/>
</dbReference>
<keyword evidence="5" id="KW-0804">Transcription</keyword>
<dbReference type="GO" id="GO:0010833">
    <property type="term" value="P:telomere maintenance via telomere lengthening"/>
    <property type="evidence" value="ECO:0007669"/>
    <property type="project" value="UniProtKB-UniRule"/>
</dbReference>
<feature type="domain" description="TERF2-interacting telomeric protein 1 Myb" evidence="7">
    <location>
        <begin position="99"/>
        <end position="152"/>
    </location>
</feature>
<evidence type="ECO:0000259" key="7">
    <source>
        <dbReference type="Pfam" id="PF08914"/>
    </source>
</evidence>
<evidence type="ECO:0000313" key="9">
    <source>
        <dbReference type="Proteomes" id="UP000007266"/>
    </source>
</evidence>
<gene>
    <name evidence="8" type="primary">AUGUSTUS-3.0.2_01241</name>
    <name evidence="8" type="ORF">TcasGA2_TC001241</name>
</gene>
<dbReference type="HOGENOM" id="CLU_1344818_0_0_1"/>
<accession>D6WAY9</accession>
<dbReference type="Proteomes" id="UP000007266">
    <property type="component" value="Linkage group 2"/>
</dbReference>
<dbReference type="GO" id="GO:0000781">
    <property type="term" value="C:chromosome, telomeric region"/>
    <property type="evidence" value="ECO:0007669"/>
    <property type="project" value="UniProtKB-SubCell"/>
</dbReference>
<dbReference type="Gene3D" id="1.10.10.60">
    <property type="entry name" value="Homeodomain-like"/>
    <property type="match status" value="2"/>
</dbReference>
<dbReference type="KEGG" id="tca:103315261"/>
<dbReference type="PhylomeDB" id="D6WAY9"/>
<dbReference type="InterPro" id="IPR015010">
    <property type="entry name" value="TERF2IP_Myb"/>
</dbReference>
<evidence type="ECO:0000256" key="1">
    <source>
        <dbReference type="ARBA" id="ARBA00010467"/>
    </source>
</evidence>
<dbReference type="eggNOG" id="ENOG502SG3S">
    <property type="taxonomic scope" value="Eukaryota"/>
</dbReference>
<reference evidence="8 9" key="1">
    <citation type="journal article" date="2008" name="Nature">
        <title>The genome of the model beetle and pest Tribolium castaneum.</title>
        <authorList>
            <consortium name="Tribolium Genome Sequencing Consortium"/>
            <person name="Richards S."/>
            <person name="Gibbs R.A."/>
            <person name="Weinstock G.M."/>
            <person name="Brown S.J."/>
            <person name="Denell R."/>
            <person name="Beeman R.W."/>
            <person name="Gibbs R."/>
            <person name="Beeman R.W."/>
            <person name="Brown S.J."/>
            <person name="Bucher G."/>
            <person name="Friedrich M."/>
            <person name="Grimmelikhuijzen C.J."/>
            <person name="Klingler M."/>
            <person name="Lorenzen M."/>
            <person name="Richards S."/>
            <person name="Roth S."/>
            <person name="Schroder R."/>
            <person name="Tautz D."/>
            <person name="Zdobnov E.M."/>
            <person name="Muzny D."/>
            <person name="Gibbs R.A."/>
            <person name="Weinstock G.M."/>
            <person name="Attaway T."/>
            <person name="Bell S."/>
            <person name="Buhay C.J."/>
            <person name="Chandrabose M.N."/>
            <person name="Chavez D."/>
            <person name="Clerk-Blankenburg K.P."/>
            <person name="Cree A."/>
            <person name="Dao M."/>
            <person name="Davis C."/>
            <person name="Chacko J."/>
            <person name="Dinh H."/>
            <person name="Dugan-Rocha S."/>
            <person name="Fowler G."/>
            <person name="Garner T.T."/>
            <person name="Garnes J."/>
            <person name="Gnirke A."/>
            <person name="Hawes A."/>
            <person name="Hernandez J."/>
            <person name="Hines S."/>
            <person name="Holder M."/>
            <person name="Hume J."/>
            <person name="Jhangiani S.N."/>
            <person name="Joshi V."/>
            <person name="Khan Z.M."/>
            <person name="Jackson L."/>
            <person name="Kovar C."/>
            <person name="Kowis A."/>
            <person name="Lee S."/>
            <person name="Lewis L.R."/>
            <person name="Margolis J."/>
            <person name="Morgan M."/>
            <person name="Nazareth L.V."/>
            <person name="Nguyen N."/>
            <person name="Okwuonu G."/>
            <person name="Parker D."/>
            <person name="Richards S."/>
            <person name="Ruiz S.J."/>
            <person name="Santibanez J."/>
            <person name="Savard J."/>
            <person name="Scherer S.E."/>
            <person name="Schneider B."/>
            <person name="Sodergren E."/>
            <person name="Tautz D."/>
            <person name="Vattahil S."/>
            <person name="Villasana D."/>
            <person name="White C.S."/>
            <person name="Wright R."/>
            <person name="Park Y."/>
            <person name="Beeman R.W."/>
            <person name="Lord J."/>
            <person name="Oppert B."/>
            <person name="Lorenzen M."/>
            <person name="Brown S."/>
            <person name="Wang L."/>
            <person name="Savard J."/>
            <person name="Tautz D."/>
            <person name="Richards S."/>
            <person name="Weinstock G."/>
            <person name="Gibbs R.A."/>
            <person name="Liu Y."/>
            <person name="Worley K."/>
            <person name="Weinstock G."/>
            <person name="Elsik C.G."/>
            <person name="Reese J.T."/>
            <person name="Elhaik E."/>
            <person name="Landan G."/>
            <person name="Graur D."/>
            <person name="Arensburger P."/>
            <person name="Atkinson P."/>
            <person name="Beeman R.W."/>
            <person name="Beidler J."/>
            <person name="Brown S.J."/>
            <person name="Demuth J.P."/>
            <person name="Drury D.W."/>
            <person name="Du Y.Z."/>
            <person name="Fujiwara H."/>
            <person name="Lorenzen M."/>
            <person name="Maselli V."/>
            <person name="Osanai M."/>
            <person name="Park Y."/>
            <person name="Robertson H.M."/>
            <person name="Tu Z."/>
            <person name="Wang J.J."/>
            <person name="Wang S."/>
            <person name="Richards S."/>
            <person name="Song H."/>
            <person name="Zhang L."/>
            <person name="Sodergren E."/>
            <person name="Werner D."/>
            <person name="Stanke M."/>
            <person name="Morgenstern B."/>
            <person name="Solovyev V."/>
            <person name="Kosarev P."/>
            <person name="Brown G."/>
            <person name="Chen H.C."/>
            <person name="Ermolaeva O."/>
            <person name="Hlavina W."/>
            <person name="Kapustin Y."/>
            <person name="Kiryutin B."/>
            <person name="Kitts P."/>
            <person name="Maglott D."/>
            <person name="Pruitt K."/>
            <person name="Sapojnikov V."/>
            <person name="Souvorov A."/>
            <person name="Mackey A.J."/>
            <person name="Waterhouse R.M."/>
            <person name="Wyder S."/>
            <person name="Zdobnov E.M."/>
            <person name="Zdobnov E.M."/>
            <person name="Wyder S."/>
            <person name="Kriventseva E.V."/>
            <person name="Kadowaki T."/>
            <person name="Bork P."/>
            <person name="Aranda M."/>
            <person name="Bao R."/>
            <person name="Beermann A."/>
            <person name="Berns N."/>
            <person name="Bolognesi R."/>
            <person name="Bonneton F."/>
            <person name="Bopp D."/>
            <person name="Brown S.J."/>
            <person name="Bucher G."/>
            <person name="Butts T."/>
            <person name="Chaumot A."/>
            <person name="Denell R.E."/>
            <person name="Ferrier D.E."/>
            <person name="Friedrich M."/>
            <person name="Gordon C.M."/>
            <person name="Jindra M."/>
            <person name="Klingler M."/>
            <person name="Lan Q."/>
            <person name="Lattorff H.M."/>
            <person name="Laudet V."/>
            <person name="von Levetsow C."/>
            <person name="Liu Z."/>
            <person name="Lutz R."/>
            <person name="Lynch J.A."/>
            <person name="da Fonseca R.N."/>
            <person name="Posnien N."/>
            <person name="Reuter R."/>
            <person name="Roth S."/>
            <person name="Savard J."/>
            <person name="Schinko J.B."/>
            <person name="Schmitt C."/>
            <person name="Schoppmeier M."/>
            <person name="Schroder R."/>
            <person name="Shippy T.D."/>
            <person name="Simonnet F."/>
            <person name="Marques-Souza H."/>
            <person name="Tautz D."/>
            <person name="Tomoyasu Y."/>
            <person name="Trauner J."/>
            <person name="Van der Zee M."/>
            <person name="Vervoort M."/>
            <person name="Wittkopp N."/>
            <person name="Wimmer E.A."/>
            <person name="Yang X."/>
            <person name="Jones A.K."/>
            <person name="Sattelle D.B."/>
            <person name="Ebert P.R."/>
            <person name="Nelson D."/>
            <person name="Scott J.G."/>
            <person name="Beeman R.W."/>
            <person name="Muthukrishnan S."/>
            <person name="Kramer K.J."/>
            <person name="Arakane Y."/>
            <person name="Beeman R.W."/>
            <person name="Zhu Q."/>
            <person name="Hogenkamp D."/>
            <person name="Dixit R."/>
            <person name="Oppert B."/>
            <person name="Jiang H."/>
            <person name="Zou Z."/>
            <person name="Marshall J."/>
            <person name="Elpidina E."/>
            <person name="Vinokurov K."/>
            <person name="Oppert C."/>
            <person name="Zou Z."/>
            <person name="Evans J."/>
            <person name="Lu Z."/>
            <person name="Zhao P."/>
            <person name="Sumathipala N."/>
            <person name="Altincicek B."/>
            <person name="Vilcinskas A."/>
            <person name="Williams M."/>
            <person name="Hultmark D."/>
            <person name="Hetru C."/>
            <person name="Jiang H."/>
            <person name="Grimmelikhuijzen C.J."/>
            <person name="Hauser F."/>
            <person name="Cazzamali G."/>
            <person name="Williamson M."/>
            <person name="Park Y."/>
            <person name="Li B."/>
            <person name="Tanaka Y."/>
            <person name="Predel R."/>
            <person name="Neupert S."/>
            <person name="Schachtner J."/>
            <person name="Verleyen P."/>
            <person name="Raible F."/>
            <person name="Bork P."/>
            <person name="Friedrich M."/>
            <person name="Walden K.K."/>
            <person name="Robertson H.M."/>
            <person name="Angeli S."/>
            <person name="Foret S."/>
            <person name="Bucher G."/>
            <person name="Schuetz S."/>
            <person name="Maleszka R."/>
            <person name="Wimmer E.A."/>
            <person name="Beeman R.W."/>
            <person name="Lorenzen M."/>
            <person name="Tomoyasu Y."/>
            <person name="Miller S.C."/>
            <person name="Grossmann D."/>
            <person name="Bucher G."/>
        </authorList>
    </citation>
    <scope>NUCLEOTIDE SEQUENCE [LARGE SCALE GENOMIC DNA]</scope>
    <source>
        <strain evidence="8 9">Georgia GA2</strain>
    </source>
</reference>